<feature type="coiled-coil region" evidence="1">
    <location>
        <begin position="615"/>
        <end position="692"/>
    </location>
</feature>
<dbReference type="AlphaFoldDB" id="A0A8S1P761"/>
<gene>
    <name evidence="3" type="ORF">PSON_ATCC_30995.1.T0710084</name>
</gene>
<dbReference type="OrthoDB" id="307513at2759"/>
<feature type="region of interest" description="Disordered" evidence="2">
    <location>
        <begin position="350"/>
        <end position="412"/>
    </location>
</feature>
<feature type="compositionally biased region" description="Low complexity" evidence="2">
    <location>
        <begin position="445"/>
        <end position="455"/>
    </location>
</feature>
<feature type="coiled-coil region" evidence="1">
    <location>
        <begin position="497"/>
        <end position="535"/>
    </location>
</feature>
<accession>A0A8S1P761</accession>
<evidence type="ECO:0000256" key="2">
    <source>
        <dbReference type="SAM" id="MobiDB-lite"/>
    </source>
</evidence>
<feature type="coiled-coil region" evidence="1">
    <location>
        <begin position="212"/>
        <end position="279"/>
    </location>
</feature>
<evidence type="ECO:0000313" key="3">
    <source>
        <dbReference type="EMBL" id="CAD8098987.1"/>
    </source>
</evidence>
<dbReference type="Proteomes" id="UP000692954">
    <property type="component" value="Unassembled WGS sequence"/>
</dbReference>
<dbReference type="EMBL" id="CAJJDN010000071">
    <property type="protein sequence ID" value="CAD8098987.1"/>
    <property type="molecule type" value="Genomic_DNA"/>
</dbReference>
<proteinExistence type="predicted"/>
<keyword evidence="4" id="KW-1185">Reference proteome</keyword>
<feature type="compositionally biased region" description="Polar residues" evidence="2">
    <location>
        <begin position="392"/>
        <end position="401"/>
    </location>
</feature>
<name>A0A8S1P761_9CILI</name>
<protein>
    <submittedName>
        <fullName evidence="3">Uncharacterized protein</fullName>
    </submittedName>
</protein>
<feature type="coiled-coil region" evidence="1">
    <location>
        <begin position="158"/>
        <end position="185"/>
    </location>
</feature>
<keyword evidence="1" id="KW-0175">Coiled coil</keyword>
<feature type="compositionally biased region" description="Polar residues" evidence="2">
    <location>
        <begin position="357"/>
        <end position="380"/>
    </location>
</feature>
<reference evidence="3" key="1">
    <citation type="submission" date="2021-01" db="EMBL/GenBank/DDBJ databases">
        <authorList>
            <consortium name="Genoscope - CEA"/>
            <person name="William W."/>
        </authorList>
    </citation>
    <scope>NUCLEOTIDE SEQUENCE</scope>
</reference>
<feature type="coiled-coil region" evidence="1">
    <location>
        <begin position="87"/>
        <end position="124"/>
    </location>
</feature>
<evidence type="ECO:0000313" key="4">
    <source>
        <dbReference type="Proteomes" id="UP000692954"/>
    </source>
</evidence>
<feature type="region of interest" description="Disordered" evidence="2">
    <location>
        <begin position="437"/>
        <end position="456"/>
    </location>
</feature>
<sequence>MNSTIQFPQNDDIANHKIKALELNANQFQAQFKPLFHENTKLKQHVISLNFYIEERKLQLSNLINDTGPNGEDRVLIKAVADFKQICDLLEEELLRMNNTIVENTNENQKLKILIKQIKDKSEQDRDRYFIEKQSFIDQNRRLNEYHKQQSLDWEQIQNRMKMKIEDLSSQLLQLQQNINKIHKHYKYQIEEKSLIQNQVLIKINLEKQEMIEKFEVERRSYLQQLEIFSNKMNENKTILINEYEYKIQSQRIKLESQIQKLMEDYQDYQTQFQNIIEKNKILQFQIDSNIPQIASLEKEIQDQKYKVFVCEETIKTKDSSIQQKDIKIEQLNEQIKKLNQEKGQHAIKEQLKRQGSIIQQNKTQSPDKSLQQNKQTYHQRQVIKHRDPIKQSINSDSYMHSSLKRVPQQKQEEFPFQETTIEQYVENNKLENLQQIQESKKNSRSSSIDESSNSPLPFIKVINNEIQKSNNNGQQTQHSDATIQCDLMEFINSSIIQKYEQQITKLNKELIQQKHEYEIQLKLKQDELKIILEKNKSQKSIFEQNQEKQLQDLQKQQQEDIIQKDNTINQLKLTLNERNLKIQKCLDQENIYKGMIEELNEKFRSASFSQNEVILKFQDDMKLLEQQNQIEQKRLLELNEKLKEAHKQEIENLNNQHQLDQEQLNQEKARLQEQRVEHEQYVRQTNDLLEQARSKEFLLDNYRRELLKTNEIVKYLSLEIENFKKINSIFRSKNDHSAHNFLYNSMGFLPTEMQDNIKQKMNKVKQKNQSTNILKDVYAMNFQLQKGTKMRQAKLVSMNATNLDQNKLKQEMKQKLESLNELNKSLPKMNSKNFQEYDRTISDRKFKLTNNKNFRSKTQYDDQMDSDPKRMMQDINQKEIMLLQNSQLLLSQINFQTYDRKDSHQIKKNNLSTSKI</sequence>
<comment type="caution">
    <text evidence="3">The sequence shown here is derived from an EMBL/GenBank/DDBJ whole genome shotgun (WGS) entry which is preliminary data.</text>
</comment>
<feature type="coiled-coil region" evidence="1">
    <location>
        <begin position="322"/>
        <end position="349"/>
    </location>
</feature>
<evidence type="ECO:0000256" key="1">
    <source>
        <dbReference type="SAM" id="Coils"/>
    </source>
</evidence>
<organism evidence="3 4">
    <name type="scientific">Paramecium sonneborni</name>
    <dbReference type="NCBI Taxonomy" id="65129"/>
    <lineage>
        <taxon>Eukaryota</taxon>
        <taxon>Sar</taxon>
        <taxon>Alveolata</taxon>
        <taxon>Ciliophora</taxon>
        <taxon>Intramacronucleata</taxon>
        <taxon>Oligohymenophorea</taxon>
        <taxon>Peniculida</taxon>
        <taxon>Parameciidae</taxon>
        <taxon>Paramecium</taxon>
    </lineage>
</organism>